<evidence type="ECO:0000313" key="2">
    <source>
        <dbReference type="EMBL" id="CAB1429797.1"/>
    </source>
</evidence>
<feature type="compositionally biased region" description="Basic residues" evidence="1">
    <location>
        <begin position="132"/>
        <end position="143"/>
    </location>
</feature>
<organism evidence="2 3">
    <name type="scientific">Pleuronectes platessa</name>
    <name type="common">European plaice</name>
    <dbReference type="NCBI Taxonomy" id="8262"/>
    <lineage>
        <taxon>Eukaryota</taxon>
        <taxon>Metazoa</taxon>
        <taxon>Chordata</taxon>
        <taxon>Craniata</taxon>
        <taxon>Vertebrata</taxon>
        <taxon>Euteleostomi</taxon>
        <taxon>Actinopterygii</taxon>
        <taxon>Neopterygii</taxon>
        <taxon>Teleostei</taxon>
        <taxon>Neoteleostei</taxon>
        <taxon>Acanthomorphata</taxon>
        <taxon>Carangaria</taxon>
        <taxon>Pleuronectiformes</taxon>
        <taxon>Pleuronectoidei</taxon>
        <taxon>Pleuronectidae</taxon>
        <taxon>Pleuronectes</taxon>
    </lineage>
</organism>
<accession>A0A9N7YK09</accession>
<feature type="region of interest" description="Disordered" evidence="1">
    <location>
        <begin position="63"/>
        <end position="143"/>
    </location>
</feature>
<dbReference type="AlphaFoldDB" id="A0A9N7YK09"/>
<sequence length="143" mass="15599">MLELFQYTACRSLALDRCKFVSASVVRLRKTVARAIIPPLLVQPWCASRPSCVPRSFCPGDASDHNIPAVTGEKKKRLSQLGLDQGDFASKSHPGRRISAERSVCVPLLSSSSSSSPSSSSAAQQRQQQHPHTPRTPRHKPAL</sequence>
<evidence type="ECO:0000313" key="3">
    <source>
        <dbReference type="Proteomes" id="UP001153269"/>
    </source>
</evidence>
<keyword evidence="3" id="KW-1185">Reference proteome</keyword>
<reference evidence="2" key="1">
    <citation type="submission" date="2020-03" db="EMBL/GenBank/DDBJ databases">
        <authorList>
            <person name="Weist P."/>
        </authorList>
    </citation>
    <scope>NUCLEOTIDE SEQUENCE</scope>
</reference>
<feature type="compositionally biased region" description="Low complexity" evidence="1">
    <location>
        <begin position="107"/>
        <end position="131"/>
    </location>
</feature>
<comment type="caution">
    <text evidence="2">The sequence shown here is derived from an EMBL/GenBank/DDBJ whole genome shotgun (WGS) entry which is preliminary data.</text>
</comment>
<dbReference type="EMBL" id="CADEAL010001171">
    <property type="protein sequence ID" value="CAB1429797.1"/>
    <property type="molecule type" value="Genomic_DNA"/>
</dbReference>
<dbReference type="Proteomes" id="UP001153269">
    <property type="component" value="Unassembled WGS sequence"/>
</dbReference>
<gene>
    <name evidence="2" type="ORF">PLEPLA_LOCUS17777</name>
</gene>
<name>A0A9N7YK09_PLEPL</name>
<proteinExistence type="predicted"/>
<protein>
    <submittedName>
        <fullName evidence="2">Uncharacterized protein</fullName>
    </submittedName>
</protein>
<evidence type="ECO:0000256" key="1">
    <source>
        <dbReference type="SAM" id="MobiDB-lite"/>
    </source>
</evidence>